<evidence type="ECO:0000256" key="1">
    <source>
        <dbReference type="SAM" id="Phobius"/>
    </source>
</evidence>
<dbReference type="InterPro" id="IPR020532">
    <property type="entry name" value="Cycloeucalenol_cycloisomerase"/>
</dbReference>
<sequence length="309" mass="35900">MASDTYDVVYFMALILGTMTAGLVGLICFQDRTPGGGNWLPSAKTQPSKYAYEMYALHYTPMWIFFFGVIVVCQLYETFTAWTYMIVCGGLSLPFLFQPFLCPSAMHNSPDMERSWYARYSTKANLWLAVYSFIGNYWYTHYFYSVLKAEYSMPSHRLNNVPIPLYFATHFYFSTYHVFSNCCLRKVQTAFIPGFRRNLLFCFLIFALSYFTAFMETLTISSFPYYSFEDRNMAYTFGSAFYGIYFIVSFPTFYFFDSSIDSKESESKIPGLWETFSSSCGTGMMIMCLLDIVRLYLGIPLIVGSWRDY</sequence>
<feature type="transmembrane region" description="Helical" evidence="1">
    <location>
        <begin position="276"/>
        <end position="297"/>
    </location>
</feature>
<keyword evidence="1" id="KW-1133">Transmembrane helix</keyword>
<feature type="transmembrane region" description="Helical" evidence="1">
    <location>
        <begin position="6"/>
        <end position="29"/>
    </location>
</feature>
<feature type="transmembrane region" description="Helical" evidence="1">
    <location>
        <begin position="199"/>
        <end position="221"/>
    </location>
</feature>
<dbReference type="EMBL" id="HBFR01003044">
    <property type="protein sequence ID" value="CAD8874907.1"/>
    <property type="molecule type" value="Transcribed_RNA"/>
</dbReference>
<feature type="transmembrane region" description="Helical" evidence="1">
    <location>
        <begin position="124"/>
        <end position="143"/>
    </location>
</feature>
<dbReference type="GO" id="GO:0047793">
    <property type="term" value="F:cycloeucalenol cycloisomerase activity"/>
    <property type="evidence" value="ECO:0007669"/>
    <property type="project" value="InterPro"/>
</dbReference>
<dbReference type="PANTHER" id="PTHR35136">
    <property type="entry name" value="CYCLOEUCALENOL CYCLOISOMERASE"/>
    <property type="match status" value="1"/>
</dbReference>
<feature type="transmembrane region" description="Helical" evidence="1">
    <location>
        <begin position="163"/>
        <end position="179"/>
    </location>
</feature>
<gene>
    <name evidence="2" type="ORF">CHYS00102_LOCUS2082</name>
</gene>
<protein>
    <recommendedName>
        <fullName evidence="3">Cycloeucalenol cycloisomerase</fullName>
    </recommendedName>
</protein>
<name>A0A7S1FLY4_9STRA</name>
<accession>A0A7S1FLY4</accession>
<keyword evidence="1" id="KW-0812">Transmembrane</keyword>
<dbReference type="AlphaFoldDB" id="A0A7S1FLY4"/>
<feature type="transmembrane region" description="Helical" evidence="1">
    <location>
        <begin position="233"/>
        <end position="256"/>
    </location>
</feature>
<evidence type="ECO:0000313" key="2">
    <source>
        <dbReference type="EMBL" id="CAD8874907.1"/>
    </source>
</evidence>
<feature type="transmembrane region" description="Helical" evidence="1">
    <location>
        <begin position="82"/>
        <end position="103"/>
    </location>
</feature>
<evidence type="ECO:0008006" key="3">
    <source>
        <dbReference type="Google" id="ProtNLM"/>
    </source>
</evidence>
<feature type="transmembrane region" description="Helical" evidence="1">
    <location>
        <begin position="50"/>
        <end position="76"/>
    </location>
</feature>
<proteinExistence type="predicted"/>
<keyword evidence="1" id="KW-0472">Membrane</keyword>
<dbReference type="PANTHER" id="PTHR35136:SF1">
    <property type="entry name" value="CYCLOEUCALENOL CYCLOISOMERASE"/>
    <property type="match status" value="1"/>
</dbReference>
<reference evidence="2" key="1">
    <citation type="submission" date="2021-01" db="EMBL/GenBank/DDBJ databases">
        <authorList>
            <person name="Corre E."/>
            <person name="Pelletier E."/>
            <person name="Niang G."/>
            <person name="Scheremetjew M."/>
            <person name="Finn R."/>
            <person name="Kale V."/>
            <person name="Holt S."/>
            <person name="Cochrane G."/>
            <person name="Meng A."/>
            <person name="Brown T."/>
            <person name="Cohen L."/>
        </authorList>
    </citation>
    <scope>NUCLEOTIDE SEQUENCE</scope>
    <source>
        <strain evidence="2">308</strain>
    </source>
</reference>
<organism evidence="2">
    <name type="scientific">Corethron hystrix</name>
    <dbReference type="NCBI Taxonomy" id="216773"/>
    <lineage>
        <taxon>Eukaryota</taxon>
        <taxon>Sar</taxon>
        <taxon>Stramenopiles</taxon>
        <taxon>Ochrophyta</taxon>
        <taxon>Bacillariophyta</taxon>
        <taxon>Coscinodiscophyceae</taxon>
        <taxon>Corethrophycidae</taxon>
        <taxon>Corethrales</taxon>
        <taxon>Corethraceae</taxon>
        <taxon>Corethron</taxon>
    </lineage>
</organism>